<name>A0AAN9RL09_PSOTE</name>
<sequence length="206" mass="23914">MEGHSYSSQGQAQHLGTKLNKMLQNVVEMFDDNKLCIYKVPQKFRQSNPEAYTPGVVSIGPYHKPCDSNGKNKTLKRMEKYKLEYLQKFFERDPQLNEEELFQILIDKEEPIRSSYAEPINCSNNDFLTMILVDACFIIEHFLRCCYTGQDSTGRDPLLLEKLWMEIDVHSDLTLLENQIPFFVLEEIFNFAAKRGMNLGVIAMVE</sequence>
<proteinExistence type="predicted"/>
<gene>
    <name evidence="1" type="ORF">VNO78_33068</name>
</gene>
<dbReference type="AlphaFoldDB" id="A0AAN9RL09"/>
<accession>A0AAN9RL09</accession>
<dbReference type="PANTHER" id="PTHR31170">
    <property type="entry name" value="BNAC04G53230D PROTEIN"/>
    <property type="match status" value="1"/>
</dbReference>
<reference evidence="1 2" key="1">
    <citation type="submission" date="2024-01" db="EMBL/GenBank/DDBJ databases">
        <title>The genomes of 5 underutilized Papilionoideae crops provide insights into root nodulation and disease resistanc.</title>
        <authorList>
            <person name="Jiang F."/>
        </authorList>
    </citation>
    <scope>NUCLEOTIDE SEQUENCE [LARGE SCALE GENOMIC DNA]</scope>
    <source>
        <strain evidence="1">DUOXIRENSHENG_FW03</strain>
        <tissue evidence="1">Leaves</tissue>
    </source>
</reference>
<organism evidence="1 2">
    <name type="scientific">Psophocarpus tetragonolobus</name>
    <name type="common">Winged bean</name>
    <name type="synonym">Dolichos tetragonolobus</name>
    <dbReference type="NCBI Taxonomy" id="3891"/>
    <lineage>
        <taxon>Eukaryota</taxon>
        <taxon>Viridiplantae</taxon>
        <taxon>Streptophyta</taxon>
        <taxon>Embryophyta</taxon>
        <taxon>Tracheophyta</taxon>
        <taxon>Spermatophyta</taxon>
        <taxon>Magnoliopsida</taxon>
        <taxon>eudicotyledons</taxon>
        <taxon>Gunneridae</taxon>
        <taxon>Pentapetalae</taxon>
        <taxon>rosids</taxon>
        <taxon>fabids</taxon>
        <taxon>Fabales</taxon>
        <taxon>Fabaceae</taxon>
        <taxon>Papilionoideae</taxon>
        <taxon>50 kb inversion clade</taxon>
        <taxon>NPAAA clade</taxon>
        <taxon>indigoferoid/millettioid clade</taxon>
        <taxon>Phaseoleae</taxon>
        <taxon>Psophocarpus</taxon>
    </lineage>
</organism>
<dbReference type="InterPro" id="IPR004158">
    <property type="entry name" value="DUF247_pln"/>
</dbReference>
<keyword evidence="2" id="KW-1185">Reference proteome</keyword>
<dbReference type="Pfam" id="PF03140">
    <property type="entry name" value="DUF247"/>
    <property type="match status" value="1"/>
</dbReference>
<evidence type="ECO:0000313" key="1">
    <source>
        <dbReference type="EMBL" id="KAK7380555.1"/>
    </source>
</evidence>
<dbReference type="PANTHER" id="PTHR31170:SF25">
    <property type="entry name" value="BNAA09G04570D PROTEIN"/>
    <property type="match status" value="1"/>
</dbReference>
<evidence type="ECO:0000313" key="2">
    <source>
        <dbReference type="Proteomes" id="UP001386955"/>
    </source>
</evidence>
<protein>
    <submittedName>
        <fullName evidence="1">Uncharacterized protein</fullName>
    </submittedName>
</protein>
<dbReference type="Proteomes" id="UP001386955">
    <property type="component" value="Unassembled WGS sequence"/>
</dbReference>
<comment type="caution">
    <text evidence="1">The sequence shown here is derived from an EMBL/GenBank/DDBJ whole genome shotgun (WGS) entry which is preliminary data.</text>
</comment>
<dbReference type="EMBL" id="JAYMYS010000009">
    <property type="protein sequence ID" value="KAK7380555.1"/>
    <property type="molecule type" value="Genomic_DNA"/>
</dbReference>